<dbReference type="Pfam" id="PF18705">
    <property type="entry name" value="DUF5643"/>
    <property type="match status" value="1"/>
</dbReference>
<evidence type="ECO:0000313" key="5">
    <source>
        <dbReference type="Proteomes" id="UP001231941"/>
    </source>
</evidence>
<reference evidence="4 5" key="1">
    <citation type="submission" date="2023-08" db="EMBL/GenBank/DDBJ databases">
        <authorList>
            <person name="Park J.-S."/>
        </authorList>
    </citation>
    <scope>NUCLEOTIDE SEQUENCE [LARGE SCALE GENOMIC DNA]</scope>
    <source>
        <strain evidence="4 5">2205SS18-9</strain>
    </source>
</reference>
<dbReference type="RefSeq" id="WP_305993709.1">
    <property type="nucleotide sequence ID" value="NZ_JAVAMP010000014.1"/>
</dbReference>
<keyword evidence="1" id="KW-0472">Membrane</keyword>
<evidence type="ECO:0000259" key="2">
    <source>
        <dbReference type="Pfam" id="PF13786"/>
    </source>
</evidence>
<evidence type="ECO:0000313" key="4">
    <source>
        <dbReference type="EMBL" id="MDP5276404.1"/>
    </source>
</evidence>
<proteinExistence type="predicted"/>
<dbReference type="Pfam" id="PF13786">
    <property type="entry name" value="DUF4179"/>
    <property type="match status" value="1"/>
</dbReference>
<keyword evidence="1" id="KW-0812">Transmembrane</keyword>
<dbReference type="Gene3D" id="2.60.40.1630">
    <property type="entry name" value="bacillus anthracis domain"/>
    <property type="match status" value="1"/>
</dbReference>
<protein>
    <submittedName>
        <fullName evidence="4">DUF4179 domain-containing protein</fullName>
    </submittedName>
</protein>
<feature type="domain" description="DUF5643" evidence="3">
    <location>
        <begin position="223"/>
        <end position="314"/>
    </location>
</feature>
<gene>
    <name evidence="4" type="ORF">Q5Y73_20120</name>
</gene>
<accession>A0ABT9J625</accession>
<name>A0ABT9J625_9BACL</name>
<dbReference type="EMBL" id="JAVAMP010000014">
    <property type="protein sequence ID" value="MDP5276404.1"/>
    <property type="molecule type" value="Genomic_DNA"/>
</dbReference>
<evidence type="ECO:0000256" key="1">
    <source>
        <dbReference type="SAM" id="Phobius"/>
    </source>
</evidence>
<keyword evidence="1" id="KW-1133">Transmembrane helix</keyword>
<keyword evidence="5" id="KW-1185">Reference proteome</keyword>
<evidence type="ECO:0000259" key="3">
    <source>
        <dbReference type="Pfam" id="PF18705"/>
    </source>
</evidence>
<dbReference type="InterPro" id="IPR025436">
    <property type="entry name" value="DUF4179"/>
</dbReference>
<comment type="caution">
    <text evidence="4">The sequence shown here is derived from an EMBL/GenBank/DDBJ whole genome shotgun (WGS) entry which is preliminary data.</text>
</comment>
<feature type="transmembrane region" description="Helical" evidence="1">
    <location>
        <begin position="49"/>
        <end position="68"/>
    </location>
</feature>
<dbReference type="Proteomes" id="UP001231941">
    <property type="component" value="Unassembled WGS sequence"/>
</dbReference>
<dbReference type="InterPro" id="IPR040680">
    <property type="entry name" value="DUF5643"/>
</dbReference>
<feature type="domain" description="DUF4179" evidence="2">
    <location>
        <begin position="51"/>
        <end position="136"/>
    </location>
</feature>
<organism evidence="4 5">
    <name type="scientific">Chengkuizengella axinellae</name>
    <dbReference type="NCBI Taxonomy" id="3064388"/>
    <lineage>
        <taxon>Bacteria</taxon>
        <taxon>Bacillati</taxon>
        <taxon>Bacillota</taxon>
        <taxon>Bacilli</taxon>
        <taxon>Bacillales</taxon>
        <taxon>Paenibacillaceae</taxon>
        <taxon>Chengkuizengella</taxon>
    </lineage>
</organism>
<sequence length="327" mass="36813">MENNSVDSELRKILRESEPEIPTTIQKRIDQTLTKLPTAKKKNKFLKRFLITSSVTVASFALLIAISISSPSITNALKQVPVIEYVFQLLENKGLNKANEMGLISNIDQNATDENITVSIIEVFNDGINISVGYAIHFSDKLNSSNIFPDFKIKLDGKSPSSVSVDTSSGQWINDLTYINMFTINTDQPSSEQFQFDLIIEQIGETKGNWSFSFPLTKEKSETTTILPMLTITEGETTIIIEEVNFTLTSTKIRAQMLKPGVLYDTYDDFEVIDDQGESLRRHNSGVSFGNDENIVQWEAEYEAVQEVPAFLTVWFREGLEITIPIE</sequence>